<evidence type="ECO:0000313" key="5">
    <source>
        <dbReference type="EMBL" id="MFC4560993.1"/>
    </source>
</evidence>
<dbReference type="InterPro" id="IPR058852">
    <property type="entry name" value="HTH_77"/>
</dbReference>
<evidence type="ECO:0000256" key="3">
    <source>
        <dbReference type="PROSITE-ProRule" id="PRU01091"/>
    </source>
</evidence>
<proteinExistence type="inferred from homology"/>
<organism evidence="5 6">
    <name type="scientific">Nocardiopsis mangrovi</name>
    <dbReference type="NCBI Taxonomy" id="1179818"/>
    <lineage>
        <taxon>Bacteria</taxon>
        <taxon>Bacillati</taxon>
        <taxon>Actinomycetota</taxon>
        <taxon>Actinomycetes</taxon>
        <taxon>Streptosporangiales</taxon>
        <taxon>Nocardiopsidaceae</taxon>
        <taxon>Nocardiopsis</taxon>
    </lineage>
</organism>
<dbReference type="InterPro" id="IPR027417">
    <property type="entry name" value="P-loop_NTPase"/>
</dbReference>
<dbReference type="SUPFAM" id="SSF46894">
    <property type="entry name" value="C-terminal effector domain of the bipartite response regulators"/>
    <property type="match status" value="1"/>
</dbReference>
<dbReference type="InterPro" id="IPR001867">
    <property type="entry name" value="OmpR/PhoB-type_DNA-bd"/>
</dbReference>
<dbReference type="Gene3D" id="1.25.40.10">
    <property type="entry name" value="Tetratricopeptide repeat domain"/>
    <property type="match status" value="2"/>
</dbReference>
<dbReference type="InterPro" id="IPR011990">
    <property type="entry name" value="TPR-like_helical_dom_sf"/>
</dbReference>
<dbReference type="CDD" id="cd15831">
    <property type="entry name" value="BTAD"/>
    <property type="match status" value="1"/>
</dbReference>
<comment type="caution">
    <text evidence="5">The sequence shown here is derived from an EMBL/GenBank/DDBJ whole genome shotgun (WGS) entry which is preliminary data.</text>
</comment>
<dbReference type="Gene3D" id="3.40.50.300">
    <property type="entry name" value="P-loop containing nucleotide triphosphate hydrolases"/>
    <property type="match status" value="1"/>
</dbReference>
<feature type="domain" description="OmpR/PhoB-type" evidence="4">
    <location>
        <begin position="1"/>
        <end position="96"/>
    </location>
</feature>
<name>A0ABV9DSH8_9ACTN</name>
<dbReference type="PANTHER" id="PTHR47691">
    <property type="entry name" value="REGULATOR-RELATED"/>
    <property type="match status" value="1"/>
</dbReference>
<gene>
    <name evidence="5" type="ORF">ACFO4E_03880</name>
</gene>
<dbReference type="SMART" id="SM01043">
    <property type="entry name" value="BTAD"/>
    <property type="match status" value="1"/>
</dbReference>
<evidence type="ECO:0000256" key="2">
    <source>
        <dbReference type="ARBA" id="ARBA00023125"/>
    </source>
</evidence>
<feature type="DNA-binding region" description="OmpR/PhoB-type" evidence="3">
    <location>
        <begin position="1"/>
        <end position="96"/>
    </location>
</feature>
<dbReference type="SUPFAM" id="SSF52540">
    <property type="entry name" value="P-loop containing nucleoside triphosphate hydrolases"/>
    <property type="match status" value="1"/>
</dbReference>
<dbReference type="PANTHER" id="PTHR47691:SF3">
    <property type="entry name" value="HTH-TYPE TRANSCRIPTIONAL REGULATOR RV0890C-RELATED"/>
    <property type="match status" value="1"/>
</dbReference>
<dbReference type="Gene3D" id="1.10.10.10">
    <property type="entry name" value="Winged helix-like DNA-binding domain superfamily/Winged helix DNA-binding domain"/>
    <property type="match status" value="1"/>
</dbReference>
<dbReference type="SMART" id="SM00862">
    <property type="entry name" value="Trans_reg_C"/>
    <property type="match status" value="1"/>
</dbReference>
<dbReference type="Proteomes" id="UP001595923">
    <property type="component" value="Unassembled WGS sequence"/>
</dbReference>
<keyword evidence="2 3" id="KW-0238">DNA-binding</keyword>
<evidence type="ECO:0000313" key="6">
    <source>
        <dbReference type="Proteomes" id="UP001595923"/>
    </source>
</evidence>
<sequence>MRFGVLGPLEVWRSDGGPLRVPEVKVRTLLGVLLVHEGRPAAADALIDVLWGDALPANPARVLRSKLSQLRAVLEQAEPGGRSRVVRGPAGYRLAVGPDDVDAARFRALAERARATADPRERATLLGEGLALWRGPALADFADAPFAAATAARLEEERLTAHEQQAEARLGLGEHHLLADELGDLAAAHPLRERLRGLQMRALYRSGRQAEALEAFGGLRAALADELGVDPGPEVARLHTSILRQDSGLAPEYAAEAPAPHPRSNLPTALTPVIGREAHTREVRALLRAGRLVTLTGPGGVGKTRLAVEAADGPGAGTDAHDGVWLVELGALRPGSEDGATAPARVAEAVASVIGVRDHGDSGPADAAGLGRALRDSRMLLILDNCEHIVGAAAELARTLLRGAPRLRVLATGRQPLGIPGEHVYEVPPLAAPPEDAPLDTAHDYEEYSAVRLFTARARAAAPNFTLDRRTAPAVADLCRRLDGLPLALELAANRVRALGVRELAARLDDRFALLSAEHAAAPARQRTLRAVIDWSWDLLTEPERVVLRRMAPHSEGFTLDAAEAVAAGGPLASGDVVAALSRLVERSLVGAVDGPGGVRYRLLESITAYAAARLEEAGETGSAAARHLHHYRSLAERADPLLRGRDQQRWLGRLDAESANLRTALDTALRRGAAEDALRLSLASLWHRYLRGRLGEAHRALTAALAVPGGPPALRAEAAAWQTGLDLMMREPQDPVAIARAALDGFCDGDPGRRARVRWFLGTALLEFGELTASEELVADALEVFGDRDDRWGVAAALCTRAWLEQARGRLVRFEIDAERGLELFRSLGDQWGQLQALPMLGHRSQIAGDYAEAARRHREGLRIAERLGLWSEVSYRLSELGRVALLTGDHEGAARFHERARRLAADRNDRFGERFAELGLGLGARRAGRFDEAERHLSGWLERTGDSPGPAAVALVLAELGFAAEQRGDAETALRRHREGMAAARSTGDPRAIALALEGLAGAQALLGDAVEGARLLGAADAARASVGAPLPAAEQDDVRRVRDAARAALGGDAFSAEFEHGRAAGDQWIKWSGPTSGNS</sequence>
<dbReference type="EMBL" id="JBHSFQ010000002">
    <property type="protein sequence ID" value="MFC4560993.1"/>
    <property type="molecule type" value="Genomic_DNA"/>
</dbReference>
<protein>
    <submittedName>
        <fullName evidence="5">BTAD domain-containing putative transcriptional regulator</fullName>
    </submittedName>
</protein>
<dbReference type="RefSeq" id="WP_378571595.1">
    <property type="nucleotide sequence ID" value="NZ_JBHSFQ010000002.1"/>
</dbReference>
<evidence type="ECO:0000256" key="1">
    <source>
        <dbReference type="ARBA" id="ARBA00005820"/>
    </source>
</evidence>
<comment type="similarity">
    <text evidence="1">Belongs to the AfsR/DnrI/RedD regulatory family.</text>
</comment>
<dbReference type="SUPFAM" id="SSF48452">
    <property type="entry name" value="TPR-like"/>
    <property type="match status" value="3"/>
</dbReference>
<dbReference type="PROSITE" id="PS51755">
    <property type="entry name" value="OMPR_PHOB"/>
    <property type="match status" value="1"/>
</dbReference>
<keyword evidence="6" id="KW-1185">Reference proteome</keyword>
<dbReference type="InterPro" id="IPR036388">
    <property type="entry name" value="WH-like_DNA-bd_sf"/>
</dbReference>
<dbReference type="PRINTS" id="PR00364">
    <property type="entry name" value="DISEASERSIST"/>
</dbReference>
<reference evidence="6" key="1">
    <citation type="journal article" date="2019" name="Int. J. Syst. Evol. Microbiol.">
        <title>The Global Catalogue of Microorganisms (GCM) 10K type strain sequencing project: providing services to taxonomists for standard genome sequencing and annotation.</title>
        <authorList>
            <consortium name="The Broad Institute Genomics Platform"/>
            <consortium name="The Broad Institute Genome Sequencing Center for Infectious Disease"/>
            <person name="Wu L."/>
            <person name="Ma J."/>
        </authorList>
    </citation>
    <scope>NUCLEOTIDE SEQUENCE [LARGE SCALE GENOMIC DNA]</scope>
    <source>
        <strain evidence="6">XZYJ18</strain>
    </source>
</reference>
<dbReference type="Pfam" id="PF25872">
    <property type="entry name" value="HTH_77"/>
    <property type="match status" value="1"/>
</dbReference>
<dbReference type="InterPro" id="IPR005158">
    <property type="entry name" value="BTAD"/>
</dbReference>
<dbReference type="InterPro" id="IPR016032">
    <property type="entry name" value="Sig_transdc_resp-reg_C-effctor"/>
</dbReference>
<evidence type="ECO:0000259" key="4">
    <source>
        <dbReference type="PROSITE" id="PS51755"/>
    </source>
</evidence>
<dbReference type="Pfam" id="PF03704">
    <property type="entry name" value="BTAD"/>
    <property type="match status" value="1"/>
</dbReference>
<accession>A0ABV9DSH8</accession>